<feature type="active site" description="Charge relay system" evidence="5">
    <location>
        <position position="289"/>
    </location>
</feature>
<dbReference type="EMBL" id="SMKR01000052">
    <property type="protein sequence ID" value="TDD25831.1"/>
    <property type="molecule type" value="Genomic_DNA"/>
</dbReference>
<sequence length="615" mass="64189">MPGAGRPGGEQGGELASVDVPARVGAGQRGAVDGARVSGALVVVATDQLQPPARLQHPGQRGQRLAGGRRRVVRQQPGPDRGGAYGPALRKKAYASRPEDGTFARCERPVALPTVLRNSGNGRCGMTNRVEIGRLLRLAVGIALAGVLAAVMITPRAGAAWAAAEGPIRNAGGPGVIEDRYIVVFTDAVRRGAVGEAARGLASRHGARVTQTYSAALSGFAATMTEQQARRIAADPAVAYVEPDRVMRIASDQPDPPWGLDRIDERYLPMNQNYKYDTTAGWVNVYVIDTGIRISHNEFGGRASYGRDTVNEDNIASDCNGHGTHVAGTVGGTTYGVAKAARLIAVKVMNCAGDGTVSNIVQGIDWVTANHVRPAVATMSLGGSGSGSIDDAVKRSSDQGVTYVVAAGNDNDDACDYSPARVLDAITVGATEQDDDRWPDSNKGRCLDLFAPGRGVLSALKTSDTATGTKSGTSMAVPHVAGAAALYLSKSPTASPLQVAYSLRYNVTKNQIDDVGTGSPNRLLYRVHGPTVRTMTCTGGTSIACSMTTSPGTVESLWWTFNGTSGWYGQRSISAGCPSGPQGPGGWVIVELTVTVTDANSNSADQRYARVACRP</sequence>
<feature type="region of interest" description="Disordered" evidence="7">
    <location>
        <begin position="1"/>
        <end position="21"/>
    </location>
</feature>
<feature type="region of interest" description="Disordered" evidence="7">
    <location>
        <begin position="51"/>
        <end position="87"/>
    </location>
</feature>
<gene>
    <name evidence="10" type="ORF">E1218_14270</name>
</gene>
<evidence type="ECO:0000259" key="8">
    <source>
        <dbReference type="Pfam" id="PF00082"/>
    </source>
</evidence>
<evidence type="ECO:0000256" key="1">
    <source>
        <dbReference type="ARBA" id="ARBA00011073"/>
    </source>
</evidence>
<dbReference type="OrthoDB" id="5165638at2"/>
<keyword evidence="4 5" id="KW-0720">Serine protease</keyword>
<evidence type="ECO:0000256" key="2">
    <source>
        <dbReference type="ARBA" id="ARBA00022670"/>
    </source>
</evidence>
<keyword evidence="3 5" id="KW-0378">Hydrolase</keyword>
<keyword evidence="2 5" id="KW-0645">Protease</keyword>
<dbReference type="GO" id="GO:0005615">
    <property type="term" value="C:extracellular space"/>
    <property type="evidence" value="ECO:0007669"/>
    <property type="project" value="TreeGrafter"/>
</dbReference>
<dbReference type="InterPro" id="IPR023827">
    <property type="entry name" value="Peptidase_S8_Asp-AS"/>
</dbReference>
<organism evidence="10 11">
    <name type="scientific">Kribbella turkmenica</name>
    <dbReference type="NCBI Taxonomy" id="2530375"/>
    <lineage>
        <taxon>Bacteria</taxon>
        <taxon>Bacillati</taxon>
        <taxon>Actinomycetota</taxon>
        <taxon>Actinomycetes</taxon>
        <taxon>Propionibacteriales</taxon>
        <taxon>Kribbellaceae</taxon>
        <taxon>Kribbella</taxon>
    </lineage>
</organism>
<dbReference type="SUPFAM" id="SSF54897">
    <property type="entry name" value="Protease propeptides/inhibitors"/>
    <property type="match status" value="1"/>
</dbReference>
<evidence type="ECO:0000259" key="9">
    <source>
        <dbReference type="Pfam" id="PF05922"/>
    </source>
</evidence>
<dbReference type="CDD" id="cd04077">
    <property type="entry name" value="Peptidases_S8_PCSK9_ProteinaseK_like"/>
    <property type="match status" value="1"/>
</dbReference>
<dbReference type="PROSITE" id="PS51892">
    <property type="entry name" value="SUBTILASE"/>
    <property type="match status" value="1"/>
</dbReference>
<evidence type="ECO:0000313" key="11">
    <source>
        <dbReference type="Proteomes" id="UP000295172"/>
    </source>
</evidence>
<accession>A0A4R4X600</accession>
<dbReference type="PANTHER" id="PTHR43806">
    <property type="entry name" value="PEPTIDASE S8"/>
    <property type="match status" value="1"/>
</dbReference>
<dbReference type="Proteomes" id="UP000295172">
    <property type="component" value="Unassembled WGS sequence"/>
</dbReference>
<dbReference type="PROSITE" id="PS00136">
    <property type="entry name" value="SUBTILASE_ASP"/>
    <property type="match status" value="1"/>
</dbReference>
<evidence type="ECO:0000256" key="5">
    <source>
        <dbReference type="PROSITE-ProRule" id="PRU01240"/>
    </source>
</evidence>
<feature type="compositionally biased region" description="Gly residues" evidence="7">
    <location>
        <begin position="1"/>
        <end position="12"/>
    </location>
</feature>
<dbReference type="Pfam" id="PF05922">
    <property type="entry name" value="Inhibitor_I9"/>
    <property type="match status" value="1"/>
</dbReference>
<name>A0A4R4X600_9ACTN</name>
<evidence type="ECO:0000256" key="3">
    <source>
        <dbReference type="ARBA" id="ARBA00022801"/>
    </source>
</evidence>
<dbReference type="GO" id="GO:0006508">
    <property type="term" value="P:proteolysis"/>
    <property type="evidence" value="ECO:0007669"/>
    <property type="project" value="UniProtKB-KW"/>
</dbReference>
<protein>
    <submittedName>
        <fullName evidence="10">S8 family peptidase</fullName>
    </submittedName>
</protein>
<evidence type="ECO:0000256" key="4">
    <source>
        <dbReference type="ARBA" id="ARBA00022825"/>
    </source>
</evidence>
<evidence type="ECO:0000256" key="6">
    <source>
        <dbReference type="RuleBase" id="RU003355"/>
    </source>
</evidence>
<comment type="caution">
    <text evidence="10">The sequence shown here is derived from an EMBL/GenBank/DDBJ whole genome shotgun (WGS) entry which is preliminary data.</text>
</comment>
<dbReference type="PANTHER" id="PTHR43806:SF11">
    <property type="entry name" value="CEREVISIN-RELATED"/>
    <property type="match status" value="1"/>
</dbReference>
<dbReference type="AlphaFoldDB" id="A0A4R4X600"/>
<dbReference type="PROSITE" id="PS00137">
    <property type="entry name" value="SUBTILASE_HIS"/>
    <property type="match status" value="1"/>
</dbReference>
<dbReference type="Gene3D" id="3.30.70.80">
    <property type="entry name" value="Peptidase S8 propeptide/proteinase inhibitor I9"/>
    <property type="match status" value="1"/>
</dbReference>
<feature type="active site" description="Charge relay system" evidence="5">
    <location>
        <position position="474"/>
    </location>
</feature>
<dbReference type="InterPro" id="IPR034193">
    <property type="entry name" value="PCSK9_ProteinaseK-like"/>
</dbReference>
<dbReference type="Pfam" id="PF00082">
    <property type="entry name" value="Peptidase_S8"/>
    <property type="match status" value="1"/>
</dbReference>
<feature type="domain" description="Inhibitor I9" evidence="9">
    <location>
        <begin position="181"/>
        <end position="249"/>
    </location>
</feature>
<dbReference type="InterPro" id="IPR015500">
    <property type="entry name" value="Peptidase_S8_subtilisin-rel"/>
</dbReference>
<dbReference type="InterPro" id="IPR036852">
    <property type="entry name" value="Peptidase_S8/S53_dom_sf"/>
</dbReference>
<dbReference type="PRINTS" id="PR00723">
    <property type="entry name" value="SUBTILISIN"/>
</dbReference>
<dbReference type="InterPro" id="IPR050131">
    <property type="entry name" value="Peptidase_S8_subtilisin-like"/>
</dbReference>
<dbReference type="InterPro" id="IPR037045">
    <property type="entry name" value="S8pro/Inhibitor_I9_sf"/>
</dbReference>
<dbReference type="SUPFAM" id="SSF52743">
    <property type="entry name" value="Subtilisin-like"/>
    <property type="match status" value="1"/>
</dbReference>
<reference evidence="10 11" key="1">
    <citation type="submission" date="2019-02" db="EMBL/GenBank/DDBJ databases">
        <title>Draft genome sequences of novel Actinobacteria.</title>
        <authorList>
            <person name="Sahin N."/>
            <person name="Ay H."/>
            <person name="Saygin H."/>
        </authorList>
    </citation>
    <scope>NUCLEOTIDE SEQUENCE [LARGE SCALE GENOMIC DNA]</scope>
    <source>
        <strain evidence="10 11">16K104</strain>
    </source>
</reference>
<feature type="active site" description="Charge relay system" evidence="5">
    <location>
        <position position="322"/>
    </location>
</feature>
<dbReference type="FunFam" id="3.40.50.200:FF:000014">
    <property type="entry name" value="Proteinase K"/>
    <property type="match status" value="1"/>
</dbReference>
<dbReference type="InterPro" id="IPR023828">
    <property type="entry name" value="Peptidase_S8_Ser-AS"/>
</dbReference>
<dbReference type="InterPro" id="IPR010259">
    <property type="entry name" value="S8pro/Inhibitor_I9"/>
</dbReference>
<dbReference type="InterPro" id="IPR022398">
    <property type="entry name" value="Peptidase_S8_His-AS"/>
</dbReference>
<comment type="similarity">
    <text evidence="1 5 6">Belongs to the peptidase S8 family.</text>
</comment>
<dbReference type="Gene3D" id="3.40.50.200">
    <property type="entry name" value="Peptidase S8/S53 domain"/>
    <property type="match status" value="1"/>
</dbReference>
<keyword evidence="11" id="KW-1185">Reference proteome</keyword>
<dbReference type="InterPro" id="IPR000209">
    <property type="entry name" value="Peptidase_S8/S53_dom"/>
</dbReference>
<dbReference type="GO" id="GO:0004252">
    <property type="term" value="F:serine-type endopeptidase activity"/>
    <property type="evidence" value="ECO:0007669"/>
    <property type="project" value="UniProtKB-UniRule"/>
</dbReference>
<evidence type="ECO:0000313" key="10">
    <source>
        <dbReference type="EMBL" id="TDD25831.1"/>
    </source>
</evidence>
<evidence type="ECO:0000256" key="7">
    <source>
        <dbReference type="SAM" id="MobiDB-lite"/>
    </source>
</evidence>
<proteinExistence type="inferred from homology"/>
<dbReference type="PROSITE" id="PS00138">
    <property type="entry name" value="SUBTILASE_SER"/>
    <property type="match status" value="1"/>
</dbReference>
<feature type="domain" description="Peptidase S8/S53" evidence="8">
    <location>
        <begin position="285"/>
        <end position="510"/>
    </location>
</feature>